<dbReference type="OrthoDB" id="9805698at2"/>
<dbReference type="InterPro" id="IPR002646">
    <property type="entry name" value="PolA_pol_head_dom"/>
</dbReference>
<evidence type="ECO:0000259" key="12">
    <source>
        <dbReference type="Pfam" id="PF01743"/>
    </source>
</evidence>
<comment type="similarity">
    <text evidence="11">Belongs to the tRNA nucleotidyltransferase/poly(A) polymerase family. Bacterial CCA-adding enzyme type 2 subfamily.</text>
</comment>
<dbReference type="PIRSF" id="PIRSF000813">
    <property type="entry name" value="CCA_bact"/>
    <property type="match status" value="1"/>
</dbReference>
<feature type="binding site" evidence="11">
    <location>
        <position position="8"/>
    </location>
    <ligand>
        <name>CTP</name>
        <dbReference type="ChEBI" id="CHEBI:37563"/>
    </ligand>
</feature>
<evidence type="ECO:0000256" key="10">
    <source>
        <dbReference type="ARBA" id="ARBA00022884"/>
    </source>
</evidence>
<feature type="binding site" evidence="11">
    <location>
        <position position="140"/>
    </location>
    <ligand>
        <name>ATP</name>
        <dbReference type="ChEBI" id="CHEBI:30616"/>
    </ligand>
</feature>
<dbReference type="HAMAP" id="MF_01262">
    <property type="entry name" value="CCA_bact_type2"/>
    <property type="match status" value="1"/>
</dbReference>
<evidence type="ECO:0000256" key="9">
    <source>
        <dbReference type="ARBA" id="ARBA00022842"/>
    </source>
</evidence>
<dbReference type="GO" id="GO:0042245">
    <property type="term" value="P:RNA repair"/>
    <property type="evidence" value="ECO:0007669"/>
    <property type="project" value="UniProtKB-KW"/>
</dbReference>
<comment type="miscellaneous">
    <text evidence="11">A single active site specifically recognizes both ATP and CTP and is responsible for their addition.</text>
</comment>
<feature type="binding site" evidence="11">
    <location>
        <position position="137"/>
    </location>
    <ligand>
        <name>CTP</name>
        <dbReference type="ChEBI" id="CHEBI:37563"/>
    </ligand>
</feature>
<dbReference type="SUPFAM" id="SSF81301">
    <property type="entry name" value="Nucleotidyltransferase"/>
    <property type="match status" value="1"/>
</dbReference>
<proteinExistence type="inferred from homology"/>
<dbReference type="GO" id="GO:0004810">
    <property type="term" value="F:CCA tRNA nucleotidyltransferase activity"/>
    <property type="evidence" value="ECO:0007669"/>
    <property type="project" value="UniProtKB-UniRule"/>
</dbReference>
<feature type="binding site" evidence="11">
    <location>
        <position position="140"/>
    </location>
    <ligand>
        <name>CTP</name>
        <dbReference type="ChEBI" id="CHEBI:37563"/>
    </ligand>
</feature>
<keyword evidence="8 11" id="KW-0067">ATP-binding</keyword>
<keyword evidence="6 11" id="KW-0547">Nucleotide-binding</keyword>
<feature type="binding site" evidence="11">
    <location>
        <position position="11"/>
    </location>
    <ligand>
        <name>CTP</name>
        <dbReference type="ChEBI" id="CHEBI:37563"/>
    </ligand>
</feature>
<evidence type="ECO:0000256" key="2">
    <source>
        <dbReference type="ARBA" id="ARBA00022679"/>
    </source>
</evidence>
<keyword evidence="7 11" id="KW-0692">RNA repair</keyword>
<evidence type="ECO:0000256" key="5">
    <source>
        <dbReference type="ARBA" id="ARBA00022723"/>
    </source>
</evidence>
<sequence length="380" mass="42473">MEIYLVGGAVRDALLGLPVYDKDYVVVGAHPEQLLALGYQQVGNDFPVFLHPTTKAEYALARTERKAGQGYTGFICDFGPDITLEEDLSRRDLTINAMAQDEAGHLYDPYGGQIDLQARTLRHISDAFCEDPLRVVRVARFAARFAPLGFNIANSTLELMRRIAHSQELTTLTPERVWQETEKALACTEPQVFFEALLACDGLTALFPELANLLATQEKNHSLAALWQCAQLSEDIACRFASLVLHLDEARITTLCERNKVPTEHKQLALLASRWHGALHALREPTLAQADTILALFQETDSWRRPTRFEKLLCCAHADWQASAPSTPYPQRAQLWHWFTQLQTINAAPFVAQGVSGSAIGEAIKHARLAQLQSWLTEEE</sequence>
<dbReference type="AlphaFoldDB" id="A0A1Y0CXV8"/>
<keyword evidence="2 11" id="KW-0808">Transferase</keyword>
<reference evidence="15" key="1">
    <citation type="submission" date="2017-05" db="EMBL/GenBank/DDBJ databases">
        <authorList>
            <person name="Sung H."/>
        </authorList>
    </citation>
    <scope>NUCLEOTIDE SEQUENCE [LARGE SCALE GENOMIC DNA]</scope>
    <source>
        <strain evidence="15">AMac2203</strain>
    </source>
</reference>
<dbReference type="CDD" id="cd05398">
    <property type="entry name" value="NT_ClassII-CCAase"/>
    <property type="match status" value="1"/>
</dbReference>
<feature type="binding site" evidence="11">
    <location>
        <position position="23"/>
    </location>
    <ligand>
        <name>Mg(2+)</name>
        <dbReference type="ChEBI" id="CHEBI:18420"/>
    </ligand>
</feature>
<dbReference type="GO" id="GO:0000049">
    <property type="term" value="F:tRNA binding"/>
    <property type="evidence" value="ECO:0007669"/>
    <property type="project" value="UniProtKB-UniRule"/>
</dbReference>
<dbReference type="NCBIfam" id="NF008137">
    <property type="entry name" value="PRK10885.1"/>
    <property type="match status" value="1"/>
</dbReference>
<dbReference type="GO" id="GO:0160016">
    <property type="term" value="F:CCACCA tRNA nucleotidyltransferase activity"/>
    <property type="evidence" value="ECO:0007669"/>
    <property type="project" value="RHEA"/>
</dbReference>
<name>A0A1Y0CXV8_9GAMM</name>
<evidence type="ECO:0000256" key="3">
    <source>
        <dbReference type="ARBA" id="ARBA00022694"/>
    </source>
</evidence>
<keyword evidence="9 11" id="KW-0460">Magnesium</keyword>
<dbReference type="SUPFAM" id="SSF81891">
    <property type="entry name" value="Poly A polymerase C-terminal region-like"/>
    <property type="match status" value="1"/>
</dbReference>
<evidence type="ECO:0000313" key="14">
    <source>
        <dbReference type="EMBL" id="ART80161.1"/>
    </source>
</evidence>
<dbReference type="InterPro" id="IPR043519">
    <property type="entry name" value="NT_sf"/>
</dbReference>
<dbReference type="Pfam" id="PF12627">
    <property type="entry name" value="PolyA_pol_RNAbd"/>
    <property type="match status" value="1"/>
</dbReference>
<protein>
    <recommendedName>
        <fullName evidence="11">CCA-adding enzyme</fullName>
        <ecNumber evidence="11">2.7.7.72</ecNumber>
    </recommendedName>
    <alternativeName>
        <fullName evidence="11">CCA tRNA nucleotidyltransferase</fullName>
    </alternativeName>
    <alternativeName>
        <fullName evidence="11">tRNA CCA-pyrophosphorylase</fullName>
    </alternativeName>
    <alternativeName>
        <fullName evidence="11">tRNA adenylyl-/cytidylyl- transferase</fullName>
    </alternativeName>
    <alternativeName>
        <fullName evidence="11">tRNA nucleotidyltransferase</fullName>
    </alternativeName>
    <alternativeName>
        <fullName evidence="11">tRNA-NT</fullName>
    </alternativeName>
</protein>
<feature type="binding site" evidence="11">
    <location>
        <position position="11"/>
    </location>
    <ligand>
        <name>ATP</name>
        <dbReference type="ChEBI" id="CHEBI:30616"/>
    </ligand>
</feature>
<comment type="function">
    <text evidence="11">Catalyzes the addition and repair of the essential 3'-terminal CCA sequence in tRNAs without using a nucleic acid template. Adds these three nucleotides in the order of C, C, and A to the tRNA nucleotide-73, using CTP and ATP as substrates and producing inorganic pyrophosphate. tRNA 3'-terminal CCA addition is required both for tRNA processing and repair. Also involved in tRNA surveillance by mediating tandem CCA addition to generate a CCACCA at the 3' terminus of unstable tRNAs. While stable tRNAs receive only 3'-terminal CCA, unstable tRNAs are marked with CCACCA and rapidly degraded.</text>
</comment>
<feature type="binding site" evidence="11">
    <location>
        <position position="137"/>
    </location>
    <ligand>
        <name>ATP</name>
        <dbReference type="ChEBI" id="CHEBI:30616"/>
    </ligand>
</feature>
<feature type="binding site" evidence="11">
    <location>
        <position position="91"/>
    </location>
    <ligand>
        <name>ATP</name>
        <dbReference type="ChEBI" id="CHEBI:30616"/>
    </ligand>
</feature>
<feature type="binding site" evidence="11">
    <location>
        <position position="8"/>
    </location>
    <ligand>
        <name>ATP</name>
        <dbReference type="ChEBI" id="CHEBI:30616"/>
    </ligand>
</feature>
<evidence type="ECO:0000256" key="1">
    <source>
        <dbReference type="ARBA" id="ARBA00001946"/>
    </source>
</evidence>
<evidence type="ECO:0000256" key="4">
    <source>
        <dbReference type="ARBA" id="ARBA00022695"/>
    </source>
</evidence>
<feature type="binding site" evidence="11">
    <location>
        <position position="21"/>
    </location>
    <ligand>
        <name>Mg(2+)</name>
        <dbReference type="ChEBI" id="CHEBI:18420"/>
    </ligand>
</feature>
<keyword evidence="15" id="KW-1185">Reference proteome</keyword>
<feature type="domain" description="tRNA nucleotidyltransferase/poly(A) polymerase RNA and SrmB- binding" evidence="13">
    <location>
        <begin position="149"/>
        <end position="212"/>
    </location>
</feature>
<evidence type="ECO:0000256" key="6">
    <source>
        <dbReference type="ARBA" id="ARBA00022741"/>
    </source>
</evidence>
<dbReference type="RefSeq" id="WP_086964028.1">
    <property type="nucleotide sequence ID" value="NZ_CP021376.1"/>
</dbReference>
<dbReference type="GO" id="GO:0001680">
    <property type="term" value="P:tRNA 3'-terminal CCA addition"/>
    <property type="evidence" value="ECO:0007669"/>
    <property type="project" value="UniProtKB-UniRule"/>
</dbReference>
<dbReference type="Gene3D" id="1.10.3090.10">
    <property type="entry name" value="cca-adding enzyme, domain 2"/>
    <property type="match status" value="1"/>
</dbReference>
<dbReference type="GO" id="GO:0000287">
    <property type="term" value="F:magnesium ion binding"/>
    <property type="evidence" value="ECO:0007669"/>
    <property type="project" value="UniProtKB-UniRule"/>
</dbReference>
<feature type="domain" description="Poly A polymerase head" evidence="12">
    <location>
        <begin position="3"/>
        <end position="122"/>
    </location>
</feature>
<dbReference type="GO" id="GO:0005524">
    <property type="term" value="F:ATP binding"/>
    <property type="evidence" value="ECO:0007669"/>
    <property type="project" value="UniProtKB-UniRule"/>
</dbReference>
<dbReference type="Pfam" id="PF01743">
    <property type="entry name" value="PolyA_pol"/>
    <property type="match status" value="1"/>
</dbReference>
<dbReference type="Proteomes" id="UP000243793">
    <property type="component" value="Chromosome"/>
</dbReference>
<dbReference type="EMBL" id="CP021376">
    <property type="protein sequence ID" value="ART80161.1"/>
    <property type="molecule type" value="Genomic_DNA"/>
</dbReference>
<evidence type="ECO:0000256" key="8">
    <source>
        <dbReference type="ARBA" id="ARBA00022840"/>
    </source>
</evidence>
<feature type="binding site" evidence="11">
    <location>
        <position position="91"/>
    </location>
    <ligand>
        <name>CTP</name>
        <dbReference type="ChEBI" id="CHEBI:37563"/>
    </ligand>
</feature>
<keyword evidence="4 11" id="KW-0548">Nucleotidyltransferase</keyword>
<dbReference type="PANTHER" id="PTHR47545:SF1">
    <property type="entry name" value="MULTIFUNCTIONAL CCA PROTEIN"/>
    <property type="match status" value="1"/>
</dbReference>
<accession>A0A1Y0CXV8</accession>
<dbReference type="PANTHER" id="PTHR47545">
    <property type="entry name" value="MULTIFUNCTIONAL CCA PROTEIN"/>
    <property type="match status" value="1"/>
</dbReference>
<dbReference type="InterPro" id="IPR050124">
    <property type="entry name" value="tRNA_CCA-adding_enzyme"/>
</dbReference>
<evidence type="ECO:0000256" key="7">
    <source>
        <dbReference type="ARBA" id="ARBA00022800"/>
    </source>
</evidence>
<keyword evidence="3 11" id="KW-0819">tRNA processing</keyword>
<dbReference type="EC" id="2.7.7.72" evidence="11"/>
<organism evidence="14 15">
    <name type="scientific">Oceanisphaera avium</name>
    <dbReference type="NCBI Taxonomy" id="1903694"/>
    <lineage>
        <taxon>Bacteria</taxon>
        <taxon>Pseudomonadati</taxon>
        <taxon>Pseudomonadota</taxon>
        <taxon>Gammaproteobacteria</taxon>
        <taxon>Aeromonadales</taxon>
        <taxon>Aeromonadaceae</taxon>
        <taxon>Oceanisphaera</taxon>
    </lineage>
</organism>
<dbReference type="Gene3D" id="3.30.460.10">
    <property type="entry name" value="Beta Polymerase, domain 2"/>
    <property type="match status" value="1"/>
</dbReference>
<comment type="catalytic activity">
    <reaction evidence="11">
        <text>a tRNA precursor + 2 CTP + ATP = a tRNA with a 3' CCA end + 3 diphosphate</text>
        <dbReference type="Rhea" id="RHEA:14433"/>
        <dbReference type="Rhea" id="RHEA-COMP:10465"/>
        <dbReference type="Rhea" id="RHEA-COMP:10468"/>
        <dbReference type="ChEBI" id="CHEBI:30616"/>
        <dbReference type="ChEBI" id="CHEBI:33019"/>
        <dbReference type="ChEBI" id="CHEBI:37563"/>
        <dbReference type="ChEBI" id="CHEBI:74896"/>
        <dbReference type="ChEBI" id="CHEBI:83071"/>
        <dbReference type="EC" id="2.7.7.72"/>
    </reaction>
</comment>
<keyword evidence="10 11" id="KW-0694">RNA-binding</keyword>
<dbReference type="InterPro" id="IPR012006">
    <property type="entry name" value="CCA_bact"/>
</dbReference>
<evidence type="ECO:0000256" key="11">
    <source>
        <dbReference type="HAMAP-Rule" id="MF_01262"/>
    </source>
</evidence>
<keyword evidence="5 11" id="KW-0479">Metal-binding</keyword>
<dbReference type="KEGG" id="ocm:CBP12_08375"/>
<gene>
    <name evidence="11" type="primary">cca</name>
    <name evidence="14" type="ORF">CBP12_08375</name>
</gene>
<evidence type="ECO:0000313" key="15">
    <source>
        <dbReference type="Proteomes" id="UP000243793"/>
    </source>
</evidence>
<dbReference type="InterPro" id="IPR032828">
    <property type="entry name" value="PolyA_RNA-bd"/>
</dbReference>
<evidence type="ECO:0000259" key="13">
    <source>
        <dbReference type="Pfam" id="PF12627"/>
    </source>
</evidence>
<comment type="catalytic activity">
    <reaction evidence="11">
        <text>a tRNA with a 3' CCA end + 2 CTP + ATP = a tRNA with a 3' CCACCA end + 3 diphosphate</text>
        <dbReference type="Rhea" id="RHEA:76235"/>
        <dbReference type="Rhea" id="RHEA-COMP:10468"/>
        <dbReference type="Rhea" id="RHEA-COMP:18655"/>
        <dbReference type="ChEBI" id="CHEBI:30616"/>
        <dbReference type="ChEBI" id="CHEBI:33019"/>
        <dbReference type="ChEBI" id="CHEBI:37563"/>
        <dbReference type="ChEBI" id="CHEBI:83071"/>
        <dbReference type="ChEBI" id="CHEBI:195187"/>
    </reaction>
</comment>
<comment type="cofactor">
    <cofactor evidence="1 11">
        <name>Mg(2+)</name>
        <dbReference type="ChEBI" id="CHEBI:18420"/>
    </cofactor>
</comment>